<gene>
    <name evidence="2" type="primary">mrr</name>
</gene>
<name>A0A075HQN4_9ARCH</name>
<dbReference type="InterPro" id="IPR011856">
    <property type="entry name" value="tRNA_endonuc-like_dom_sf"/>
</dbReference>
<dbReference type="InterPro" id="IPR052906">
    <property type="entry name" value="Type_IV_Methyl-Rstrct_Enzyme"/>
</dbReference>
<keyword evidence="2" id="KW-0255">Endonuclease</keyword>
<evidence type="ECO:0000313" key="2">
    <source>
        <dbReference type="EMBL" id="AIF18681.1"/>
    </source>
</evidence>
<dbReference type="InterPro" id="IPR007560">
    <property type="entry name" value="Restrct_endonuc_IV_Mrr"/>
</dbReference>
<keyword evidence="2" id="KW-0540">Nuclease</keyword>
<dbReference type="PANTHER" id="PTHR30015:SF6">
    <property type="entry name" value="SLL1429 PROTEIN"/>
    <property type="match status" value="1"/>
</dbReference>
<dbReference type="GO" id="GO:0009307">
    <property type="term" value="P:DNA restriction-modification system"/>
    <property type="evidence" value="ECO:0007669"/>
    <property type="project" value="InterPro"/>
</dbReference>
<accession>A0A075HQN4</accession>
<dbReference type="EMBL" id="KF901117">
    <property type="protein sequence ID" value="AIF18681.1"/>
    <property type="molecule type" value="Genomic_DNA"/>
</dbReference>
<dbReference type="Pfam" id="PF04471">
    <property type="entry name" value="Mrr_cat"/>
    <property type="match status" value="1"/>
</dbReference>
<dbReference type="GO" id="GO:0015666">
    <property type="term" value="F:restriction endodeoxyribonuclease activity"/>
    <property type="evidence" value="ECO:0007669"/>
    <property type="project" value="TreeGrafter"/>
</dbReference>
<dbReference type="Gene3D" id="3.40.1350.10">
    <property type="match status" value="1"/>
</dbReference>
<proteinExistence type="predicted"/>
<dbReference type="InterPro" id="IPR011335">
    <property type="entry name" value="Restrct_endonuc-II-like"/>
</dbReference>
<organism evidence="2">
    <name type="scientific">uncultured marine thaumarchaeote KM3_84_A09</name>
    <dbReference type="NCBI Taxonomy" id="1456310"/>
    <lineage>
        <taxon>Archaea</taxon>
        <taxon>Nitrososphaerota</taxon>
        <taxon>environmental samples</taxon>
    </lineage>
</organism>
<dbReference type="SUPFAM" id="SSF52980">
    <property type="entry name" value="Restriction endonuclease-like"/>
    <property type="match status" value="1"/>
</dbReference>
<keyword evidence="2" id="KW-0378">Hydrolase</keyword>
<reference evidence="2" key="1">
    <citation type="journal article" date="2014" name="Genome Biol. Evol.">
        <title>Pangenome evidence for extensive interdomain horizontal transfer affecting lineage core and shell genes in uncultured planktonic thaumarchaeota and euryarchaeota.</title>
        <authorList>
            <person name="Deschamps P."/>
            <person name="Zivanovic Y."/>
            <person name="Moreira D."/>
            <person name="Rodriguez-Valera F."/>
            <person name="Lopez-Garcia P."/>
        </authorList>
    </citation>
    <scope>NUCLEOTIDE SEQUENCE</scope>
</reference>
<feature type="domain" description="Restriction endonuclease type IV Mrr" evidence="1">
    <location>
        <begin position="19"/>
        <end position="127"/>
    </location>
</feature>
<dbReference type="AlphaFoldDB" id="A0A075HQN4"/>
<dbReference type="PANTHER" id="PTHR30015">
    <property type="entry name" value="MRR RESTRICTION SYSTEM PROTEIN"/>
    <property type="match status" value="1"/>
</dbReference>
<protein>
    <submittedName>
        <fullName evidence="2">Type II restriction endonuclease family protein (Mrr)</fullName>
    </submittedName>
</protein>
<sequence>MLLISQNEMDSMYDLSNLDNTLGREFEEFMIKLFEKLGYSTTVTNRSKEYGCDMMLQQSDYRIAVQTTRSESELTFTSVQRVLDSSRKYNSQMSVVITNNKFLSSAKNLAKIKNVVLIDRKKLLELIDLSNLSVNENKDLVQFCKNIKNELIKQDIDKEILKFLGLDIPKVDHSLLTKDSYGRPHPLNNKKEKLIDIFKEIRGDEDLSVQKNILLNSMTKYPLMFGTKADSEIFLLNMVRELVIFKPKNDYYNLV</sequence>
<evidence type="ECO:0000259" key="1">
    <source>
        <dbReference type="Pfam" id="PF04471"/>
    </source>
</evidence>
<dbReference type="GO" id="GO:0003677">
    <property type="term" value="F:DNA binding"/>
    <property type="evidence" value="ECO:0007669"/>
    <property type="project" value="InterPro"/>
</dbReference>